<proteinExistence type="predicted"/>
<dbReference type="STRING" id="1162668.LFE_2041"/>
<dbReference type="AlphaFoldDB" id="I0IR16"/>
<dbReference type="PATRIC" id="fig|1162668.3.peg.2417"/>
<reference evidence="1 2" key="1">
    <citation type="journal article" date="2012" name="J. Bacteriol.">
        <title>Complete Genome Sequence of Leptospirillum ferrooxidans Strain C2-3, Isolated from a Fresh Volcanic Ash Deposit on the Island of Miyake, Japan.</title>
        <authorList>
            <person name="Fujimura R."/>
            <person name="Sato Y."/>
            <person name="Nishizawa T."/>
            <person name="Oshima K."/>
            <person name="Kim S.-W."/>
            <person name="Hattori M."/>
            <person name="Kamijo T."/>
            <person name="Ohta H."/>
        </authorList>
    </citation>
    <scope>NUCLEOTIDE SEQUENCE [LARGE SCALE GENOMIC DNA]</scope>
    <source>
        <strain evidence="1 2">C2-3</strain>
    </source>
</reference>
<evidence type="ECO:0000313" key="1">
    <source>
        <dbReference type="EMBL" id="BAM07715.1"/>
    </source>
</evidence>
<dbReference type="HOGENOM" id="CLU_1738273_0_0_0"/>
<gene>
    <name evidence="1" type="ordered locus">LFE_2041</name>
</gene>
<reference evidence="2" key="2">
    <citation type="submission" date="2012-03" db="EMBL/GenBank/DDBJ databases">
        <title>The complete genome sequence of the pioneer microbe on fresh volcanic deposit, Leptospirillum ferrooxidans strain C2-3.</title>
        <authorList>
            <person name="Fujimura R."/>
            <person name="Sato Y."/>
            <person name="Nishizawa T."/>
            <person name="Nanba K."/>
            <person name="Oshima K."/>
            <person name="Hattori M."/>
            <person name="Kamijo T."/>
            <person name="Ohta H."/>
        </authorList>
    </citation>
    <scope>NUCLEOTIDE SEQUENCE [LARGE SCALE GENOMIC DNA]</scope>
    <source>
        <strain evidence="2">C2-3</strain>
    </source>
</reference>
<name>I0IR16_LEPFC</name>
<keyword evidence="2" id="KW-1185">Reference proteome</keyword>
<dbReference type="RefSeq" id="WP_014450199.1">
    <property type="nucleotide sequence ID" value="NC_017094.1"/>
</dbReference>
<protein>
    <submittedName>
        <fullName evidence="1">Uncharacterized protein</fullName>
    </submittedName>
</protein>
<dbReference type="EMBL" id="AP012342">
    <property type="protein sequence ID" value="BAM07715.1"/>
    <property type="molecule type" value="Genomic_DNA"/>
</dbReference>
<dbReference type="Proteomes" id="UP000007382">
    <property type="component" value="Chromosome"/>
</dbReference>
<dbReference type="KEGG" id="lfc:LFE_2041"/>
<dbReference type="OrthoDB" id="9813936at2"/>
<organism evidence="1 2">
    <name type="scientific">Leptospirillum ferrooxidans (strain C2-3)</name>
    <dbReference type="NCBI Taxonomy" id="1162668"/>
    <lineage>
        <taxon>Bacteria</taxon>
        <taxon>Pseudomonadati</taxon>
        <taxon>Nitrospirota</taxon>
        <taxon>Nitrospiria</taxon>
        <taxon>Nitrospirales</taxon>
        <taxon>Nitrospiraceae</taxon>
        <taxon>Leptospirillum</taxon>
    </lineage>
</organism>
<evidence type="ECO:0000313" key="2">
    <source>
        <dbReference type="Proteomes" id="UP000007382"/>
    </source>
</evidence>
<sequence length="154" mass="17440">MTTTNQSAPHDFTHILQTTMQGWKVVASHIPLIRKDLPGAPGEWCFNPREEDSAGIRTLVSHWDRMEEDLLPLLSSANPLLGGEMRELLRIVRAKLLFNERNHHFVGYALASDPTGQGSRSRFIESMERTIAHIDKRLSETFSSAPPNDKRLQP</sequence>
<accession>I0IR16</accession>